<name>A0A0C3CP71_PILCF</name>
<dbReference type="InParanoid" id="A0A0C3CP71"/>
<proteinExistence type="inferred from homology"/>
<accession>A0A0C3CP71</accession>
<dbReference type="EMBL" id="KN832971">
    <property type="protein sequence ID" value="KIM91532.1"/>
    <property type="molecule type" value="Genomic_DNA"/>
</dbReference>
<dbReference type="PROSITE" id="PS50405">
    <property type="entry name" value="GST_CTER"/>
    <property type="match status" value="1"/>
</dbReference>
<dbReference type="CDD" id="cd03044">
    <property type="entry name" value="GST_N_EF1Bgamma"/>
    <property type="match status" value="1"/>
</dbReference>
<dbReference type="FunCoup" id="A0A0C3CP71">
    <property type="interactions" value="155"/>
</dbReference>
<dbReference type="GO" id="GO:0005634">
    <property type="term" value="C:nucleus"/>
    <property type="evidence" value="ECO:0007669"/>
    <property type="project" value="TreeGrafter"/>
</dbReference>
<dbReference type="Pfam" id="PF00043">
    <property type="entry name" value="GST_C"/>
    <property type="match status" value="1"/>
</dbReference>
<feature type="domain" description="GST N-terminal" evidence="2">
    <location>
        <begin position="3"/>
        <end position="84"/>
    </location>
</feature>
<organism evidence="4 5">
    <name type="scientific">Piloderma croceum (strain F 1598)</name>
    <dbReference type="NCBI Taxonomy" id="765440"/>
    <lineage>
        <taxon>Eukaryota</taxon>
        <taxon>Fungi</taxon>
        <taxon>Dikarya</taxon>
        <taxon>Basidiomycota</taxon>
        <taxon>Agaricomycotina</taxon>
        <taxon>Agaricomycetes</taxon>
        <taxon>Agaricomycetidae</taxon>
        <taxon>Atheliales</taxon>
        <taxon>Atheliaceae</taxon>
        <taxon>Piloderma</taxon>
    </lineage>
</organism>
<protein>
    <recommendedName>
        <fullName evidence="6">Glutathione S-transferase</fullName>
    </recommendedName>
</protein>
<dbReference type="Proteomes" id="UP000054166">
    <property type="component" value="Unassembled WGS sequence"/>
</dbReference>
<dbReference type="OrthoDB" id="249703at2759"/>
<dbReference type="InterPro" id="IPR004046">
    <property type="entry name" value="GST_C"/>
</dbReference>
<dbReference type="PROSITE" id="PS50404">
    <property type="entry name" value="GST_NTER"/>
    <property type="match status" value="1"/>
</dbReference>
<dbReference type="InterPro" id="IPR040079">
    <property type="entry name" value="Glutathione_S-Trfase"/>
</dbReference>
<keyword evidence="5" id="KW-1185">Reference proteome</keyword>
<dbReference type="Gene3D" id="1.20.1050.10">
    <property type="match status" value="1"/>
</dbReference>
<evidence type="ECO:0000259" key="3">
    <source>
        <dbReference type="PROSITE" id="PS50405"/>
    </source>
</evidence>
<dbReference type="STRING" id="765440.A0A0C3CP71"/>
<sequence>MSSIGFLYAPIGHPRARTVNATVAYTGLKIDRPEYTHFKDNNSPEFLAMFPHGKMPAFKSTSGFVLVEGAAIARYLAALAPESGLLPKSLDDHALVDQWCHLVESELFDNTVRTWLLCQGKFGPYSEELREIFTTKERRVLETVNKHLEDRTYVVGDRITLADITLANAMAFALPHTLDKEQRSNFSNVVKHFELIATEPSLKELFGGIKYTEKLIQP</sequence>
<dbReference type="AlphaFoldDB" id="A0A0C3CP71"/>
<reference evidence="5" key="2">
    <citation type="submission" date="2015-01" db="EMBL/GenBank/DDBJ databases">
        <title>Evolutionary Origins and Diversification of the Mycorrhizal Mutualists.</title>
        <authorList>
            <consortium name="DOE Joint Genome Institute"/>
            <consortium name="Mycorrhizal Genomics Consortium"/>
            <person name="Kohler A."/>
            <person name="Kuo A."/>
            <person name="Nagy L.G."/>
            <person name="Floudas D."/>
            <person name="Copeland A."/>
            <person name="Barry K.W."/>
            <person name="Cichocki N."/>
            <person name="Veneault-Fourrey C."/>
            <person name="LaButti K."/>
            <person name="Lindquist E.A."/>
            <person name="Lipzen A."/>
            <person name="Lundell T."/>
            <person name="Morin E."/>
            <person name="Murat C."/>
            <person name="Riley R."/>
            <person name="Ohm R."/>
            <person name="Sun H."/>
            <person name="Tunlid A."/>
            <person name="Henrissat B."/>
            <person name="Grigoriev I.V."/>
            <person name="Hibbett D.S."/>
            <person name="Martin F."/>
        </authorList>
    </citation>
    <scope>NUCLEOTIDE SEQUENCE [LARGE SCALE GENOMIC DNA]</scope>
    <source>
        <strain evidence="5">F 1598</strain>
    </source>
</reference>
<evidence type="ECO:0008006" key="6">
    <source>
        <dbReference type="Google" id="ProtNLM"/>
    </source>
</evidence>
<dbReference type="GO" id="GO:0005737">
    <property type="term" value="C:cytoplasm"/>
    <property type="evidence" value="ECO:0007669"/>
    <property type="project" value="TreeGrafter"/>
</dbReference>
<dbReference type="InterPro" id="IPR036249">
    <property type="entry name" value="Thioredoxin-like_sf"/>
</dbReference>
<dbReference type="InterPro" id="IPR004045">
    <property type="entry name" value="Glutathione_S-Trfase_N"/>
</dbReference>
<dbReference type="InterPro" id="IPR036282">
    <property type="entry name" value="Glutathione-S-Trfase_C_sf"/>
</dbReference>
<feature type="domain" description="GST C-terminal" evidence="3">
    <location>
        <begin position="89"/>
        <end position="218"/>
    </location>
</feature>
<comment type="similarity">
    <text evidence="1">Belongs to the GST superfamily.</text>
</comment>
<dbReference type="PANTHER" id="PTHR43986:SF1">
    <property type="entry name" value="ELONGATION FACTOR 1-GAMMA"/>
    <property type="match status" value="1"/>
</dbReference>
<evidence type="ECO:0000256" key="1">
    <source>
        <dbReference type="RuleBase" id="RU003494"/>
    </source>
</evidence>
<dbReference type="SUPFAM" id="SSF52833">
    <property type="entry name" value="Thioredoxin-like"/>
    <property type="match status" value="1"/>
</dbReference>
<dbReference type="GO" id="GO:0006414">
    <property type="term" value="P:translational elongation"/>
    <property type="evidence" value="ECO:0007669"/>
    <property type="project" value="TreeGrafter"/>
</dbReference>
<evidence type="ECO:0000313" key="4">
    <source>
        <dbReference type="EMBL" id="KIM91532.1"/>
    </source>
</evidence>
<dbReference type="HOGENOM" id="CLU_011226_3_2_1"/>
<reference evidence="4 5" key="1">
    <citation type="submission" date="2014-04" db="EMBL/GenBank/DDBJ databases">
        <authorList>
            <consortium name="DOE Joint Genome Institute"/>
            <person name="Kuo A."/>
            <person name="Tarkka M."/>
            <person name="Buscot F."/>
            <person name="Kohler A."/>
            <person name="Nagy L.G."/>
            <person name="Floudas D."/>
            <person name="Copeland A."/>
            <person name="Barry K.W."/>
            <person name="Cichocki N."/>
            <person name="Veneault-Fourrey C."/>
            <person name="LaButti K."/>
            <person name="Lindquist E.A."/>
            <person name="Lipzen A."/>
            <person name="Lundell T."/>
            <person name="Morin E."/>
            <person name="Murat C."/>
            <person name="Sun H."/>
            <person name="Tunlid A."/>
            <person name="Henrissat B."/>
            <person name="Grigoriev I.V."/>
            <person name="Hibbett D.S."/>
            <person name="Martin F."/>
            <person name="Nordberg H.P."/>
            <person name="Cantor M.N."/>
            <person name="Hua S.X."/>
        </authorList>
    </citation>
    <scope>NUCLEOTIDE SEQUENCE [LARGE SCALE GENOMIC DNA]</scope>
    <source>
        <strain evidence="4 5">F 1598</strain>
    </source>
</reference>
<dbReference type="Pfam" id="PF02798">
    <property type="entry name" value="GST_N"/>
    <property type="match status" value="1"/>
</dbReference>
<dbReference type="PANTHER" id="PTHR43986">
    <property type="entry name" value="ELONGATION FACTOR 1-GAMMA"/>
    <property type="match status" value="1"/>
</dbReference>
<dbReference type="SUPFAM" id="SSF47616">
    <property type="entry name" value="GST C-terminal domain-like"/>
    <property type="match status" value="1"/>
</dbReference>
<gene>
    <name evidence="4" type="ORF">PILCRDRAFT_692</name>
</gene>
<dbReference type="InterPro" id="IPR050802">
    <property type="entry name" value="EF-GSTs"/>
</dbReference>
<evidence type="ECO:0000259" key="2">
    <source>
        <dbReference type="PROSITE" id="PS50404"/>
    </source>
</evidence>
<dbReference type="SFLD" id="SFLDG00358">
    <property type="entry name" value="Main_(cytGST)"/>
    <property type="match status" value="1"/>
</dbReference>
<evidence type="ECO:0000313" key="5">
    <source>
        <dbReference type="Proteomes" id="UP000054166"/>
    </source>
</evidence>
<dbReference type="SFLD" id="SFLDS00019">
    <property type="entry name" value="Glutathione_Transferase_(cytos"/>
    <property type="match status" value="1"/>
</dbReference>
<dbReference type="InterPro" id="IPR010987">
    <property type="entry name" value="Glutathione-S-Trfase_C-like"/>
</dbReference>
<dbReference type="Gene3D" id="3.40.30.10">
    <property type="entry name" value="Glutaredoxin"/>
    <property type="match status" value="1"/>
</dbReference>